<protein>
    <submittedName>
        <fullName evidence="2">Uncharacterized protein</fullName>
    </submittedName>
</protein>
<feature type="region of interest" description="Disordered" evidence="1">
    <location>
        <begin position="1"/>
        <end position="35"/>
    </location>
</feature>
<comment type="caution">
    <text evidence="2">The sequence shown here is derived from an EMBL/GenBank/DDBJ whole genome shotgun (WGS) entry which is preliminary data.</text>
</comment>
<reference evidence="2 3" key="1">
    <citation type="submission" date="2016-12" db="EMBL/GenBank/DDBJ databases">
        <authorList>
            <person name="Song W.-J."/>
            <person name="Kurnit D.M."/>
        </authorList>
    </citation>
    <scope>NUCLEOTIDE SEQUENCE [LARGE SCALE GENOMIC DNA]</scope>
    <source>
        <strain evidence="2 3">PCL1601</strain>
    </source>
</reference>
<evidence type="ECO:0000313" key="3">
    <source>
        <dbReference type="Proteomes" id="UP000185578"/>
    </source>
</evidence>
<dbReference type="Proteomes" id="UP000185578">
    <property type="component" value="Unassembled WGS sequence"/>
</dbReference>
<dbReference type="EMBL" id="MSCT01000020">
    <property type="protein sequence ID" value="OLF51813.1"/>
    <property type="molecule type" value="Genomic_DNA"/>
</dbReference>
<gene>
    <name evidence="2" type="ORF">BTN82_24015</name>
</gene>
<evidence type="ECO:0000256" key="1">
    <source>
        <dbReference type="SAM" id="MobiDB-lite"/>
    </source>
</evidence>
<sequence>MTHPAQPPVSDAPGVDQADDASAPAEGKPAIAPFKFPFKPSEFAQAKNAGLPWYKNGVGDGHAKTPGAAPPGTRRSMGKR</sequence>
<accession>A0A1Q8EJ39</accession>
<dbReference type="AlphaFoldDB" id="A0A1Q8EJ39"/>
<feature type="region of interest" description="Disordered" evidence="1">
    <location>
        <begin position="51"/>
        <end position="80"/>
    </location>
</feature>
<proteinExistence type="predicted"/>
<evidence type="ECO:0000313" key="2">
    <source>
        <dbReference type="EMBL" id="OLF51813.1"/>
    </source>
</evidence>
<dbReference type="RefSeq" id="WP_075121569.1">
    <property type="nucleotide sequence ID" value="NZ_MSCT01000020.1"/>
</dbReference>
<name>A0A1Q8EJ39_9PSED</name>
<organism evidence="2 3">
    <name type="scientific">Pseudomonas chlororaphis</name>
    <dbReference type="NCBI Taxonomy" id="587753"/>
    <lineage>
        <taxon>Bacteria</taxon>
        <taxon>Pseudomonadati</taxon>
        <taxon>Pseudomonadota</taxon>
        <taxon>Gammaproteobacteria</taxon>
        <taxon>Pseudomonadales</taxon>
        <taxon>Pseudomonadaceae</taxon>
        <taxon>Pseudomonas</taxon>
    </lineage>
</organism>
<dbReference type="OrthoDB" id="6986897at2"/>